<organism evidence="1 2">
    <name type="scientific">Planomonospora corallina</name>
    <dbReference type="NCBI Taxonomy" id="1806052"/>
    <lineage>
        <taxon>Bacteria</taxon>
        <taxon>Bacillati</taxon>
        <taxon>Actinomycetota</taxon>
        <taxon>Actinomycetes</taxon>
        <taxon>Streptosporangiales</taxon>
        <taxon>Streptosporangiaceae</taxon>
        <taxon>Planomonospora</taxon>
    </lineage>
</organism>
<sequence>MTTTATELRTQAAAHDRAAHESFERCDTDGALSQWSHGLLAAQARLQATIEENGGRALFPTLFDLTGNLVPAKQVQGEWGPYWVLLAGDDPDGRTRGWFGPSKAKKAQTARRADAAKGYYVGYVMAPAKAELRGGNIACVAPVAVRTDGGFSRDVIVVDDGQHDEYGEVLGRWYAIHGDLL</sequence>
<accession>A0ABV8I7N2</accession>
<evidence type="ECO:0000313" key="2">
    <source>
        <dbReference type="Proteomes" id="UP001595850"/>
    </source>
</evidence>
<dbReference type="RefSeq" id="WP_377289243.1">
    <property type="nucleotide sequence ID" value="NZ_JBHSBM010000018.1"/>
</dbReference>
<name>A0ABV8I7N2_9ACTN</name>
<dbReference type="EMBL" id="JBHSBM010000018">
    <property type="protein sequence ID" value="MFC4060209.1"/>
    <property type="molecule type" value="Genomic_DNA"/>
</dbReference>
<evidence type="ECO:0000313" key="1">
    <source>
        <dbReference type="EMBL" id="MFC4060209.1"/>
    </source>
</evidence>
<keyword evidence="2" id="KW-1185">Reference proteome</keyword>
<gene>
    <name evidence="1" type="ORF">ACFOWE_18040</name>
</gene>
<reference evidence="2" key="1">
    <citation type="journal article" date="2019" name="Int. J. Syst. Evol. Microbiol.">
        <title>The Global Catalogue of Microorganisms (GCM) 10K type strain sequencing project: providing services to taxonomists for standard genome sequencing and annotation.</title>
        <authorList>
            <consortium name="The Broad Institute Genomics Platform"/>
            <consortium name="The Broad Institute Genome Sequencing Center for Infectious Disease"/>
            <person name="Wu L."/>
            <person name="Ma J."/>
        </authorList>
    </citation>
    <scope>NUCLEOTIDE SEQUENCE [LARGE SCALE GENOMIC DNA]</scope>
    <source>
        <strain evidence="2">TBRC 4489</strain>
    </source>
</reference>
<dbReference type="Proteomes" id="UP001595850">
    <property type="component" value="Unassembled WGS sequence"/>
</dbReference>
<comment type="caution">
    <text evidence="1">The sequence shown here is derived from an EMBL/GenBank/DDBJ whole genome shotgun (WGS) entry which is preliminary data.</text>
</comment>
<protein>
    <submittedName>
        <fullName evidence="1">Uncharacterized protein</fullName>
    </submittedName>
</protein>
<proteinExistence type="predicted"/>